<protein>
    <submittedName>
        <fullName evidence="2">Tryptophan-rich sensory protein</fullName>
    </submittedName>
</protein>
<keyword evidence="1" id="KW-0472">Membrane</keyword>
<gene>
    <name evidence="2" type="ORF">EBB45_07800</name>
</gene>
<comment type="caution">
    <text evidence="2">The sequence shown here is derived from an EMBL/GenBank/DDBJ whole genome shotgun (WGS) entry which is preliminary data.</text>
</comment>
<feature type="transmembrane region" description="Helical" evidence="1">
    <location>
        <begin position="134"/>
        <end position="155"/>
    </location>
</feature>
<feature type="transmembrane region" description="Helical" evidence="1">
    <location>
        <begin position="40"/>
        <end position="64"/>
    </location>
</feature>
<name>A0A3N9UGF0_9BACI</name>
<feature type="transmembrane region" description="Helical" evidence="1">
    <location>
        <begin position="213"/>
        <end position="233"/>
    </location>
</feature>
<sequence length="239" mass="27504">MGRLIALLVSIIVVTSITIKAFWFGLNGHTTPEIINRLPILFTPATYVFALWLVIIVYLLLWCIKYFKNRHDSISTLQLVLFILTVIFQITSLYNFHNDHYYTSLFLIGLQVITLFGLYFTYPLNKESIALRIPIALYLSRTVFLFILHLCYILVKIQWQAFGLSNALWTVIVLTFGTAIALHLRYHHYDIAFPIVFIWFYIGIAVANGFEELLVTIASLFLSGVIIVGIFFIKKGNLN</sequence>
<keyword evidence="3" id="KW-1185">Reference proteome</keyword>
<dbReference type="EMBL" id="RRCT01000005">
    <property type="protein sequence ID" value="RQW75253.1"/>
    <property type="molecule type" value="Genomic_DNA"/>
</dbReference>
<proteinExistence type="predicted"/>
<keyword evidence="1" id="KW-1133">Transmembrane helix</keyword>
<evidence type="ECO:0000313" key="3">
    <source>
        <dbReference type="Proteomes" id="UP000274033"/>
    </source>
</evidence>
<dbReference type="Proteomes" id="UP000274033">
    <property type="component" value="Unassembled WGS sequence"/>
</dbReference>
<feature type="transmembrane region" description="Helical" evidence="1">
    <location>
        <begin position="191"/>
        <end position="207"/>
    </location>
</feature>
<dbReference type="OrthoDB" id="5189031at2"/>
<accession>A0A3N9UGF0</accession>
<feature type="transmembrane region" description="Helical" evidence="1">
    <location>
        <begin position="167"/>
        <end position="184"/>
    </location>
</feature>
<feature type="transmembrane region" description="Helical" evidence="1">
    <location>
        <begin position="102"/>
        <end position="122"/>
    </location>
</feature>
<keyword evidence="1" id="KW-0812">Transmembrane</keyword>
<evidence type="ECO:0000256" key="1">
    <source>
        <dbReference type="SAM" id="Phobius"/>
    </source>
</evidence>
<feature type="transmembrane region" description="Helical" evidence="1">
    <location>
        <begin position="76"/>
        <end position="96"/>
    </location>
</feature>
<organism evidence="2 3">
    <name type="scientific">Lysinibacillus composti</name>
    <dbReference type="NCBI Taxonomy" id="720633"/>
    <lineage>
        <taxon>Bacteria</taxon>
        <taxon>Bacillati</taxon>
        <taxon>Bacillota</taxon>
        <taxon>Bacilli</taxon>
        <taxon>Bacillales</taxon>
        <taxon>Bacillaceae</taxon>
        <taxon>Lysinibacillus</taxon>
    </lineage>
</organism>
<evidence type="ECO:0000313" key="2">
    <source>
        <dbReference type="EMBL" id="RQW75253.1"/>
    </source>
</evidence>
<reference evidence="2 3" key="1">
    <citation type="journal article" date="2013" name="J. Microbiol.">
        <title>Lysinibacillus chungkukjangi sp. nov., isolated from Chungkukjang, Korean fermented soybean food.</title>
        <authorList>
            <person name="Kim S.J."/>
            <person name="Jang Y.H."/>
            <person name="Hamada M."/>
            <person name="Ahn J.H."/>
            <person name="Weon H.Y."/>
            <person name="Suzuki K."/>
            <person name="Whang K.S."/>
            <person name="Kwon S.W."/>
        </authorList>
    </citation>
    <scope>NUCLEOTIDE SEQUENCE [LARGE SCALE GENOMIC DNA]</scope>
    <source>
        <strain evidence="2 3">MCCC 1A12701</strain>
    </source>
</reference>
<dbReference type="RefSeq" id="WP_124763910.1">
    <property type="nucleotide sequence ID" value="NZ_JAFBDY010000004.1"/>
</dbReference>
<dbReference type="AlphaFoldDB" id="A0A3N9UGF0"/>